<dbReference type="AlphaFoldDB" id="A0A402CD22"/>
<name>A0A402CD22_RHOWR</name>
<sequence length="40" mass="4482">MATDVDRFVEYFYRAPIGIAPVNLRAAGEAVRDLTAFLHD</sequence>
<organism evidence="1 2">
    <name type="scientific">Rhodococcus wratislaviensis</name>
    <name type="common">Tsukamurella wratislaviensis</name>
    <dbReference type="NCBI Taxonomy" id="44752"/>
    <lineage>
        <taxon>Bacteria</taxon>
        <taxon>Bacillati</taxon>
        <taxon>Actinomycetota</taxon>
        <taxon>Actinomycetes</taxon>
        <taxon>Mycobacteriales</taxon>
        <taxon>Nocardiaceae</taxon>
        <taxon>Rhodococcus</taxon>
    </lineage>
</organism>
<dbReference type="EMBL" id="BHYM01000044">
    <property type="protein sequence ID" value="GCE41496.1"/>
    <property type="molecule type" value="Genomic_DNA"/>
</dbReference>
<accession>A0A402CD22</accession>
<gene>
    <name evidence="1" type="ORF">Rhow_005155</name>
</gene>
<reference evidence="1 2" key="1">
    <citation type="submission" date="2018-11" db="EMBL/GenBank/DDBJ databases">
        <title>Microbial catabolism of amino acid.</title>
        <authorList>
            <person name="Hibi M."/>
            <person name="Ogawa J."/>
        </authorList>
    </citation>
    <scope>NUCLEOTIDE SEQUENCE [LARGE SCALE GENOMIC DNA]</scope>
    <source>
        <strain evidence="1 2">C31-06</strain>
    </source>
</reference>
<protein>
    <submittedName>
        <fullName evidence="1">Uncharacterized protein</fullName>
    </submittedName>
</protein>
<dbReference type="Proteomes" id="UP000287519">
    <property type="component" value="Unassembled WGS sequence"/>
</dbReference>
<proteinExistence type="predicted"/>
<evidence type="ECO:0000313" key="1">
    <source>
        <dbReference type="EMBL" id="GCE41496.1"/>
    </source>
</evidence>
<comment type="caution">
    <text evidence="1">The sequence shown here is derived from an EMBL/GenBank/DDBJ whole genome shotgun (WGS) entry which is preliminary data.</text>
</comment>
<evidence type="ECO:0000313" key="2">
    <source>
        <dbReference type="Proteomes" id="UP000287519"/>
    </source>
</evidence>
<keyword evidence="2" id="KW-1185">Reference proteome</keyword>